<comment type="catalytic activity">
    <reaction evidence="5 7">
        <text>2-deoxy-D-ribose 5-phosphate = D-glyceraldehyde 3-phosphate + acetaldehyde</text>
        <dbReference type="Rhea" id="RHEA:12821"/>
        <dbReference type="ChEBI" id="CHEBI:15343"/>
        <dbReference type="ChEBI" id="CHEBI:59776"/>
        <dbReference type="ChEBI" id="CHEBI:62877"/>
        <dbReference type="EC" id="4.1.2.4"/>
    </reaction>
</comment>
<dbReference type="Proteomes" id="UP000001910">
    <property type="component" value="Chromosome"/>
</dbReference>
<proteinExistence type="inferred from homology"/>
<evidence type="ECO:0000256" key="2">
    <source>
        <dbReference type="ARBA" id="ARBA00022490"/>
    </source>
</evidence>
<keyword evidence="3 7" id="KW-0456">Lyase</keyword>
<dbReference type="EC" id="4.1.2.4" evidence="7"/>
<dbReference type="InterPro" id="IPR013785">
    <property type="entry name" value="Aldolase_TIM"/>
</dbReference>
<accession>C7N8Y8</accession>
<dbReference type="CDD" id="cd00959">
    <property type="entry name" value="DeoC"/>
    <property type="match status" value="1"/>
</dbReference>
<dbReference type="Pfam" id="PF01791">
    <property type="entry name" value="DeoC"/>
    <property type="match status" value="1"/>
</dbReference>
<dbReference type="FunFam" id="3.20.20.70:FF:000044">
    <property type="entry name" value="Deoxyribose-phosphate aldolase"/>
    <property type="match status" value="1"/>
</dbReference>
<gene>
    <name evidence="7" type="primary">deoC</name>
    <name evidence="8" type="ordered locus">Lebu_0711</name>
</gene>
<dbReference type="GO" id="GO:0004139">
    <property type="term" value="F:deoxyribose-phosphate aldolase activity"/>
    <property type="evidence" value="ECO:0007669"/>
    <property type="project" value="UniProtKB-UniRule"/>
</dbReference>
<dbReference type="STRING" id="523794.Lebu_0711"/>
<dbReference type="GO" id="GO:0005737">
    <property type="term" value="C:cytoplasm"/>
    <property type="evidence" value="ECO:0007669"/>
    <property type="project" value="UniProtKB-SubCell"/>
</dbReference>
<dbReference type="InterPro" id="IPR011343">
    <property type="entry name" value="DeoC"/>
</dbReference>
<feature type="active site" description="Proton donor/acceptor" evidence="7">
    <location>
        <position position="92"/>
    </location>
</feature>
<dbReference type="GO" id="GO:0009264">
    <property type="term" value="P:deoxyribonucleotide catabolic process"/>
    <property type="evidence" value="ECO:0007669"/>
    <property type="project" value="UniProtKB-UniRule"/>
</dbReference>
<dbReference type="GO" id="GO:0016052">
    <property type="term" value="P:carbohydrate catabolic process"/>
    <property type="evidence" value="ECO:0007669"/>
    <property type="project" value="TreeGrafter"/>
</dbReference>
<protein>
    <recommendedName>
        <fullName evidence="7">Deoxyribose-phosphate aldolase</fullName>
        <shortName evidence="7">DERA</shortName>
        <ecNumber evidence="7">4.1.2.4</ecNumber>
    </recommendedName>
    <alternativeName>
        <fullName evidence="7">2-deoxy-D-ribose 5-phosphate aldolase</fullName>
    </alternativeName>
    <alternativeName>
        <fullName evidence="7">Phosphodeoxyriboaldolase</fullName>
        <shortName evidence="7">Deoxyriboaldolase</shortName>
    </alternativeName>
</protein>
<evidence type="ECO:0000313" key="8">
    <source>
        <dbReference type="EMBL" id="ACV38619.1"/>
    </source>
</evidence>
<evidence type="ECO:0000256" key="6">
    <source>
        <dbReference type="ARBA" id="ARBA00056337"/>
    </source>
</evidence>
<evidence type="ECO:0000256" key="4">
    <source>
        <dbReference type="ARBA" id="ARBA00023270"/>
    </source>
</evidence>
<reference evidence="8 9" key="1">
    <citation type="journal article" date="2009" name="Stand. Genomic Sci.">
        <title>Complete genome sequence of Leptotrichia buccalis type strain (C-1013-b).</title>
        <authorList>
            <person name="Ivanova N."/>
            <person name="Gronow S."/>
            <person name="Lapidus A."/>
            <person name="Copeland A."/>
            <person name="Glavina Del Rio T."/>
            <person name="Nolan M."/>
            <person name="Lucas S."/>
            <person name="Chen F."/>
            <person name="Tice H."/>
            <person name="Cheng J.F."/>
            <person name="Saunders E."/>
            <person name="Bruce D."/>
            <person name="Goodwin L."/>
            <person name="Brettin T."/>
            <person name="Detter J.C."/>
            <person name="Han C."/>
            <person name="Pitluck S."/>
            <person name="Mikhailova N."/>
            <person name="Pati A."/>
            <person name="Mavrommatis K."/>
            <person name="Chen A."/>
            <person name="Palaniappan K."/>
            <person name="Land M."/>
            <person name="Hauser L."/>
            <person name="Chang Y.J."/>
            <person name="Jeffries C.D."/>
            <person name="Chain P."/>
            <person name="Rohde C."/>
            <person name="Goker M."/>
            <person name="Bristow J."/>
            <person name="Eisen J.A."/>
            <person name="Markowitz V."/>
            <person name="Hugenholtz P."/>
            <person name="Kyrpides N.C."/>
            <person name="Klenk H.P."/>
        </authorList>
    </citation>
    <scope>NUCLEOTIDE SEQUENCE [LARGE SCALE GENOMIC DNA]</scope>
    <source>
        <strain evidence="9">ATCC 14201 / DSM 1135 / JCM 12969 / NCTC 10249 / C-1013-b</strain>
    </source>
</reference>
<dbReference type="KEGG" id="lba:Lebu_0711"/>
<comment type="similarity">
    <text evidence="1 7">Belongs to the DeoC/FbaB aldolase family. DeoC type 1 subfamily.</text>
</comment>
<keyword evidence="4 7" id="KW-0704">Schiff base</keyword>
<comment type="subcellular location">
    <subcellularLocation>
        <location evidence="7">Cytoplasm</location>
    </subcellularLocation>
</comment>
<dbReference type="eggNOG" id="COG0274">
    <property type="taxonomic scope" value="Bacteria"/>
</dbReference>
<feature type="active site" description="Proton donor/acceptor" evidence="7">
    <location>
        <position position="183"/>
    </location>
</feature>
<dbReference type="SUPFAM" id="SSF51569">
    <property type="entry name" value="Aldolase"/>
    <property type="match status" value="1"/>
</dbReference>
<comment type="pathway">
    <text evidence="7">Carbohydrate degradation; 2-deoxy-D-ribose 1-phosphate degradation; D-glyceraldehyde 3-phosphate and acetaldehyde from 2-deoxy-alpha-D-ribose 1-phosphate: step 2/2.</text>
</comment>
<feature type="active site" description="Schiff-base intermediate with acetaldehyde" evidence="7">
    <location>
        <position position="154"/>
    </location>
</feature>
<evidence type="ECO:0000313" key="9">
    <source>
        <dbReference type="Proteomes" id="UP000001910"/>
    </source>
</evidence>
<dbReference type="Gene3D" id="3.20.20.70">
    <property type="entry name" value="Aldolase class I"/>
    <property type="match status" value="1"/>
</dbReference>
<dbReference type="GO" id="GO:0006018">
    <property type="term" value="P:2-deoxyribose 1-phosphate catabolic process"/>
    <property type="evidence" value="ECO:0007669"/>
    <property type="project" value="UniProtKB-UniRule"/>
</dbReference>
<sequence length="224" mass="24111">MVMMKINKFIDHTILKATATKENVKKLCDEAKEYGFYSVCVNGANVKYAFSQVKDSNVKVAAVVGFPLGAMATDVKVFEAKKAIEDGASEIDMVINIGALKDKDYDLVENEIRKIKEAIGSNVLKVIIETCYLTDEEKVKACELSVNANADFVKTSTGFGVGGATFEDVALMKKTMGDKAQVKASGGVKDFETAKKYIELGATRLGTSSGIAIVTGLESEKTGY</sequence>
<dbReference type="PANTHER" id="PTHR10889:SF1">
    <property type="entry name" value="DEOXYRIBOSE-PHOSPHATE ALDOLASE"/>
    <property type="match status" value="1"/>
</dbReference>
<comment type="function">
    <text evidence="6 7">Catalyzes a reversible aldol reaction between acetaldehyde and D-glyceraldehyde 3-phosphate to generate 2-deoxy-D-ribose 5-phosphate.</text>
</comment>
<dbReference type="NCBIfam" id="TIGR00126">
    <property type="entry name" value="deoC"/>
    <property type="match status" value="1"/>
</dbReference>
<dbReference type="SMART" id="SM01133">
    <property type="entry name" value="DeoC"/>
    <property type="match status" value="1"/>
</dbReference>
<dbReference type="HAMAP" id="MF_00114">
    <property type="entry name" value="DeoC_type1"/>
    <property type="match status" value="1"/>
</dbReference>
<organism evidence="8 9">
    <name type="scientific">Leptotrichia buccalis (strain ATCC 14201 / DSM 1135 / JCM 12969 / NCTC 10249 / C-1013-b)</name>
    <dbReference type="NCBI Taxonomy" id="523794"/>
    <lineage>
        <taxon>Bacteria</taxon>
        <taxon>Fusobacteriati</taxon>
        <taxon>Fusobacteriota</taxon>
        <taxon>Fusobacteriia</taxon>
        <taxon>Fusobacteriales</taxon>
        <taxon>Leptotrichiaceae</taxon>
        <taxon>Leptotrichia</taxon>
    </lineage>
</organism>
<dbReference type="InterPro" id="IPR002915">
    <property type="entry name" value="DeoC/FbaB/LacD_aldolase"/>
</dbReference>
<evidence type="ECO:0000256" key="3">
    <source>
        <dbReference type="ARBA" id="ARBA00023239"/>
    </source>
</evidence>
<evidence type="ECO:0000256" key="1">
    <source>
        <dbReference type="ARBA" id="ARBA00010936"/>
    </source>
</evidence>
<dbReference type="InterPro" id="IPR028581">
    <property type="entry name" value="DeoC_typeI"/>
</dbReference>
<dbReference type="PIRSF" id="PIRSF001357">
    <property type="entry name" value="DeoC"/>
    <property type="match status" value="1"/>
</dbReference>
<evidence type="ECO:0000256" key="5">
    <source>
        <dbReference type="ARBA" id="ARBA00048791"/>
    </source>
</evidence>
<dbReference type="AlphaFoldDB" id="C7N8Y8"/>
<name>C7N8Y8_LEPBD</name>
<dbReference type="UniPathway" id="UPA00002">
    <property type="reaction ID" value="UER00468"/>
</dbReference>
<keyword evidence="9" id="KW-1185">Reference proteome</keyword>
<dbReference type="EMBL" id="CP001685">
    <property type="protein sequence ID" value="ACV38619.1"/>
    <property type="molecule type" value="Genomic_DNA"/>
</dbReference>
<evidence type="ECO:0000256" key="7">
    <source>
        <dbReference type="HAMAP-Rule" id="MF_00114"/>
    </source>
</evidence>
<dbReference type="PANTHER" id="PTHR10889">
    <property type="entry name" value="DEOXYRIBOSE-PHOSPHATE ALDOLASE"/>
    <property type="match status" value="1"/>
</dbReference>
<dbReference type="HOGENOM" id="CLU_053595_0_2_0"/>
<keyword evidence="2 7" id="KW-0963">Cytoplasm</keyword>